<dbReference type="PANTHER" id="PTHR40389:SF3">
    <property type="entry name" value="IGE-BINDING PROTEIN"/>
    <property type="match status" value="1"/>
</dbReference>
<organism evidence="2 3">
    <name type="scientific">Leptotrombidium deliense</name>
    <dbReference type="NCBI Taxonomy" id="299467"/>
    <lineage>
        <taxon>Eukaryota</taxon>
        <taxon>Metazoa</taxon>
        <taxon>Ecdysozoa</taxon>
        <taxon>Arthropoda</taxon>
        <taxon>Chelicerata</taxon>
        <taxon>Arachnida</taxon>
        <taxon>Acari</taxon>
        <taxon>Acariformes</taxon>
        <taxon>Trombidiformes</taxon>
        <taxon>Prostigmata</taxon>
        <taxon>Anystina</taxon>
        <taxon>Parasitengona</taxon>
        <taxon>Trombiculoidea</taxon>
        <taxon>Trombiculidae</taxon>
        <taxon>Leptotrombidium</taxon>
    </lineage>
</organism>
<feature type="compositionally biased region" description="Low complexity" evidence="1">
    <location>
        <begin position="84"/>
        <end position="93"/>
    </location>
</feature>
<evidence type="ECO:0000256" key="1">
    <source>
        <dbReference type="SAM" id="MobiDB-lite"/>
    </source>
</evidence>
<gene>
    <name evidence="2" type="ORF">B4U80_12493</name>
</gene>
<dbReference type="Pfam" id="PF00607">
    <property type="entry name" value="Gag_p24"/>
    <property type="match status" value="1"/>
</dbReference>
<protein>
    <submittedName>
        <fullName evidence="2">IgE-binding protein-like protein</fullName>
    </submittedName>
</protein>
<accession>A0A443RT82</accession>
<dbReference type="PANTHER" id="PTHR40389">
    <property type="entry name" value="ENDOGENOUS RETROVIRUS GROUP K MEMBER 24 GAG POLYPROTEIN-RELATED"/>
    <property type="match status" value="1"/>
</dbReference>
<reference evidence="2 3" key="1">
    <citation type="journal article" date="2018" name="Gigascience">
        <title>Genomes of trombidid mites reveal novel predicted allergens and laterally-transferred genes associated with secondary metabolism.</title>
        <authorList>
            <person name="Dong X."/>
            <person name="Chaisiri K."/>
            <person name="Xia D."/>
            <person name="Armstrong S.D."/>
            <person name="Fang Y."/>
            <person name="Donnelly M.J."/>
            <person name="Kadowaki T."/>
            <person name="McGarry J.W."/>
            <person name="Darby A.C."/>
            <person name="Makepeace B.L."/>
        </authorList>
    </citation>
    <scope>NUCLEOTIDE SEQUENCE [LARGE SCALE GENOMIC DNA]</scope>
    <source>
        <strain evidence="2">UoL-UT</strain>
    </source>
</reference>
<feature type="compositionally biased region" description="Basic and acidic residues" evidence="1">
    <location>
        <begin position="39"/>
        <end position="52"/>
    </location>
</feature>
<feature type="compositionally biased region" description="Basic and acidic residues" evidence="1">
    <location>
        <begin position="102"/>
        <end position="119"/>
    </location>
</feature>
<dbReference type="Gene3D" id="1.10.375.10">
    <property type="entry name" value="Human Immunodeficiency Virus Type 1 Capsid Protein"/>
    <property type="match status" value="1"/>
</dbReference>
<sequence length="228" mass="25262">MVVAGQDALEELQDSMSETERDHRLQDSGKKGAPKKKGPSRDVKPREEKDGGKYAPGEINSGETNDRQRTPLYPVKELEALGIDSSGTEGLSSSEEEDLEEAAAKYEKERYHPDEDWRPRGRHHKHERQMMGVVATSGVTPTAPPAPPPYTLPPSSDSFLPQDVRQQLRLAYPIFEGAEGGRVHAPVEFIQIKELAEAVRKYGVSANFTISQVERLATLAMTPGDWQT</sequence>
<feature type="non-terminal residue" evidence="2">
    <location>
        <position position="228"/>
    </location>
</feature>
<dbReference type="GO" id="GO:0016032">
    <property type="term" value="P:viral process"/>
    <property type="evidence" value="ECO:0007669"/>
    <property type="project" value="InterPro"/>
</dbReference>
<dbReference type="AlphaFoldDB" id="A0A443RT82"/>
<feature type="region of interest" description="Disordered" evidence="1">
    <location>
        <begin position="1"/>
        <end position="127"/>
    </location>
</feature>
<dbReference type="Proteomes" id="UP000288716">
    <property type="component" value="Unassembled WGS sequence"/>
</dbReference>
<dbReference type="InterPro" id="IPR050195">
    <property type="entry name" value="Primate_lentivir_Gag_pol-like"/>
</dbReference>
<dbReference type="InterPro" id="IPR008919">
    <property type="entry name" value="Retrov_capsid_N"/>
</dbReference>
<evidence type="ECO:0000313" key="2">
    <source>
        <dbReference type="EMBL" id="RWS18474.1"/>
    </source>
</evidence>
<dbReference type="EMBL" id="NCKV01039074">
    <property type="protein sequence ID" value="RWS18474.1"/>
    <property type="molecule type" value="Genomic_DNA"/>
</dbReference>
<dbReference type="SUPFAM" id="SSF47943">
    <property type="entry name" value="Retrovirus capsid protein, N-terminal core domain"/>
    <property type="match status" value="1"/>
</dbReference>
<comment type="caution">
    <text evidence="2">The sequence shown here is derived from an EMBL/GenBank/DDBJ whole genome shotgun (WGS) entry which is preliminary data.</text>
</comment>
<proteinExistence type="predicted"/>
<dbReference type="STRING" id="299467.A0A443RT82"/>
<name>A0A443RT82_9ACAR</name>
<evidence type="ECO:0000313" key="3">
    <source>
        <dbReference type="Proteomes" id="UP000288716"/>
    </source>
</evidence>
<keyword evidence="3" id="KW-1185">Reference proteome</keyword>
<feature type="compositionally biased region" description="Basic and acidic residues" evidence="1">
    <location>
        <begin position="18"/>
        <end position="30"/>
    </location>
</feature>
<dbReference type="VEuPathDB" id="VectorBase:LDEU013566"/>